<organism evidence="7 8">
    <name type="scientific">Halovulum dunhuangense</name>
    <dbReference type="NCBI Taxonomy" id="1505036"/>
    <lineage>
        <taxon>Bacteria</taxon>
        <taxon>Pseudomonadati</taxon>
        <taxon>Pseudomonadota</taxon>
        <taxon>Alphaproteobacteria</taxon>
        <taxon>Rhodobacterales</taxon>
        <taxon>Paracoccaceae</taxon>
        <taxon>Halovulum</taxon>
    </lineage>
</organism>
<dbReference type="SUPFAM" id="SSF103088">
    <property type="entry name" value="OmpA-like"/>
    <property type="match status" value="1"/>
</dbReference>
<keyword evidence="8" id="KW-1185">Reference proteome</keyword>
<keyword evidence="3" id="KW-0998">Cell outer membrane</keyword>
<keyword evidence="2 4" id="KW-0472">Membrane</keyword>
<name>A0A849L050_9RHOB</name>
<sequence length="310" mass="32750">MNRAAIACIVAALLFVPPATAQETPLALPEGTVETARLVEDPGSVRLPTGRHGADDTPGITLEGRVLIRTWRIPAGSGEPLSVLRGLRPQLESAGYRPVFECESEGCGGFDFRFANRVLPAPAMEFDLTDFRALTARRDGAHIGLILSRSPRGGFVQAIEVTEAAEALPVLRVPEASGLTGAANPSSTDDLGARLRQEGRAVLERVAFAPGARRLEAEAIAALEPLAALLRADPALSVILVGHTDNEGGLAANIEVSRIRAEAVRRALIESHGIPAERLSAEGAGFLAPRASNTTPEGRALNRRVEVIPR</sequence>
<dbReference type="GO" id="GO:0009279">
    <property type="term" value="C:cell outer membrane"/>
    <property type="evidence" value="ECO:0007669"/>
    <property type="project" value="UniProtKB-SubCell"/>
</dbReference>
<evidence type="ECO:0000313" key="7">
    <source>
        <dbReference type="EMBL" id="NNU79180.1"/>
    </source>
</evidence>
<dbReference type="RefSeq" id="WP_171321930.1">
    <property type="nucleotide sequence ID" value="NZ_JABFBC010000001.1"/>
</dbReference>
<evidence type="ECO:0000256" key="4">
    <source>
        <dbReference type="PROSITE-ProRule" id="PRU00473"/>
    </source>
</evidence>
<feature type="chain" id="PRO_5032584388" evidence="5">
    <location>
        <begin position="22"/>
        <end position="310"/>
    </location>
</feature>
<gene>
    <name evidence="7" type="ORF">HMH01_01900</name>
</gene>
<dbReference type="EMBL" id="JABFBC010000001">
    <property type="protein sequence ID" value="NNU79180.1"/>
    <property type="molecule type" value="Genomic_DNA"/>
</dbReference>
<feature type="signal peptide" evidence="5">
    <location>
        <begin position="1"/>
        <end position="21"/>
    </location>
</feature>
<dbReference type="InterPro" id="IPR036737">
    <property type="entry name" value="OmpA-like_sf"/>
</dbReference>
<comment type="caution">
    <text evidence="7">The sequence shown here is derived from an EMBL/GenBank/DDBJ whole genome shotgun (WGS) entry which is preliminary data.</text>
</comment>
<dbReference type="PANTHER" id="PTHR30329:SF21">
    <property type="entry name" value="LIPOPROTEIN YIAD-RELATED"/>
    <property type="match status" value="1"/>
</dbReference>
<dbReference type="CDD" id="cd07185">
    <property type="entry name" value="OmpA_C-like"/>
    <property type="match status" value="1"/>
</dbReference>
<evidence type="ECO:0000313" key="8">
    <source>
        <dbReference type="Proteomes" id="UP000572377"/>
    </source>
</evidence>
<reference evidence="7 8" key="1">
    <citation type="submission" date="2020-05" db="EMBL/GenBank/DDBJ databases">
        <title>Gimesia benthica sp. nov., a novel planctomycete isolated from a deep-sea water sample of the Northwest Indian Ocean.</title>
        <authorList>
            <person name="Wang J."/>
            <person name="Ruan C."/>
            <person name="Song L."/>
            <person name="Zhu Y."/>
            <person name="Li A."/>
            <person name="Zheng X."/>
            <person name="Wang L."/>
            <person name="Lu Z."/>
            <person name="Huang Y."/>
            <person name="Du W."/>
            <person name="Zhou Y."/>
            <person name="Huang L."/>
            <person name="Dai X."/>
        </authorList>
    </citation>
    <scope>NUCLEOTIDE SEQUENCE [LARGE SCALE GENOMIC DNA]</scope>
    <source>
        <strain evidence="7 8">YYQ-30</strain>
    </source>
</reference>
<dbReference type="InterPro" id="IPR050330">
    <property type="entry name" value="Bact_OuterMem_StrucFunc"/>
</dbReference>
<evidence type="ECO:0000256" key="3">
    <source>
        <dbReference type="ARBA" id="ARBA00023237"/>
    </source>
</evidence>
<dbReference type="Pfam" id="PF00691">
    <property type="entry name" value="OmpA"/>
    <property type="match status" value="1"/>
</dbReference>
<evidence type="ECO:0000256" key="1">
    <source>
        <dbReference type="ARBA" id="ARBA00004442"/>
    </source>
</evidence>
<evidence type="ECO:0000259" key="6">
    <source>
        <dbReference type="PROSITE" id="PS51123"/>
    </source>
</evidence>
<dbReference type="AlphaFoldDB" id="A0A849L050"/>
<dbReference type="PANTHER" id="PTHR30329">
    <property type="entry name" value="STATOR ELEMENT OF FLAGELLAR MOTOR COMPLEX"/>
    <property type="match status" value="1"/>
</dbReference>
<dbReference type="InterPro" id="IPR006665">
    <property type="entry name" value="OmpA-like"/>
</dbReference>
<feature type="domain" description="OmpA-like" evidence="6">
    <location>
        <begin position="195"/>
        <end position="310"/>
    </location>
</feature>
<proteinExistence type="predicted"/>
<dbReference type="InterPro" id="IPR006664">
    <property type="entry name" value="OMP_bac"/>
</dbReference>
<accession>A0A849L050</accession>
<evidence type="ECO:0000256" key="2">
    <source>
        <dbReference type="ARBA" id="ARBA00023136"/>
    </source>
</evidence>
<keyword evidence="5" id="KW-0732">Signal</keyword>
<dbReference type="PROSITE" id="PS51123">
    <property type="entry name" value="OMPA_2"/>
    <property type="match status" value="1"/>
</dbReference>
<evidence type="ECO:0000256" key="5">
    <source>
        <dbReference type="SAM" id="SignalP"/>
    </source>
</evidence>
<dbReference type="Gene3D" id="3.30.1330.60">
    <property type="entry name" value="OmpA-like domain"/>
    <property type="match status" value="1"/>
</dbReference>
<comment type="subcellular location">
    <subcellularLocation>
        <location evidence="1">Cell outer membrane</location>
    </subcellularLocation>
</comment>
<protein>
    <submittedName>
        <fullName evidence="7">OmpA family protein</fullName>
    </submittedName>
</protein>
<dbReference type="Proteomes" id="UP000572377">
    <property type="component" value="Unassembled WGS sequence"/>
</dbReference>
<dbReference type="PRINTS" id="PR01021">
    <property type="entry name" value="OMPADOMAIN"/>
</dbReference>